<dbReference type="OrthoDB" id="9799199at2"/>
<evidence type="ECO:0000256" key="4">
    <source>
        <dbReference type="ARBA" id="ARBA00005189"/>
    </source>
</evidence>
<dbReference type="GO" id="GO:0005886">
    <property type="term" value="C:plasma membrane"/>
    <property type="evidence" value="ECO:0007669"/>
    <property type="project" value="UniProtKB-SubCell"/>
</dbReference>
<evidence type="ECO:0000256" key="5">
    <source>
        <dbReference type="ARBA" id="ARBA00010185"/>
    </source>
</evidence>
<protein>
    <recommendedName>
        <fullName evidence="7">Phosphatidate cytidylyltransferase</fullName>
        <ecNumber evidence="6">2.7.7.41</ecNumber>
    </recommendedName>
    <alternativeName>
        <fullName evidence="20">CDP-DAG synthase</fullName>
    </alternativeName>
    <alternativeName>
        <fullName evidence="22">CDP-DG synthase</fullName>
    </alternativeName>
    <alternativeName>
        <fullName evidence="18">CDP-diacylglycerol synthase</fullName>
    </alternativeName>
    <alternativeName>
        <fullName evidence="21">CDP-diglyceride pyrophosphorylase</fullName>
    </alternativeName>
    <alternativeName>
        <fullName evidence="23">CDP-diglyceride synthase</fullName>
    </alternativeName>
    <alternativeName>
        <fullName evidence="19">CTP:phosphatidate cytidylyltransferase</fullName>
    </alternativeName>
</protein>
<evidence type="ECO:0000256" key="14">
    <source>
        <dbReference type="ARBA" id="ARBA00023098"/>
    </source>
</evidence>
<comment type="pathway">
    <text evidence="3">Phospholipid metabolism; CDP-diacylglycerol biosynthesis; CDP-diacylglycerol from sn-glycerol 3-phosphate: step 3/3.</text>
</comment>
<dbReference type="EC" id="2.7.7.41" evidence="6"/>
<gene>
    <name evidence="25" type="ORF">HHS_04440</name>
</gene>
<evidence type="ECO:0000256" key="7">
    <source>
        <dbReference type="ARBA" id="ARBA00019373"/>
    </source>
</evidence>
<comment type="subcellular location">
    <subcellularLocation>
        <location evidence="2">Cell membrane</location>
        <topology evidence="2">Multi-pass membrane protein</topology>
    </subcellularLocation>
</comment>
<reference evidence="25 26" key="1">
    <citation type="submission" date="2012-10" db="EMBL/GenBank/DDBJ databases">
        <title>Genome sequence of the symbiont of the pentatomidae stink bug Halyomorpha halys.</title>
        <authorList>
            <person name="Kobayashi H."/>
            <person name="Fujii-Muramatsu R."/>
            <person name="Takeishi K."/>
            <person name="Noda H."/>
        </authorList>
    </citation>
    <scope>NUCLEOTIDE SEQUENCE [LARGE SCALE GENOMIC DNA]</scope>
</reference>
<dbReference type="STRING" id="1235990.BMSBPS_0070"/>
<keyword evidence="17" id="KW-1208">Phospholipid metabolism</keyword>
<accession>U3U7W7</accession>
<evidence type="ECO:0000256" key="23">
    <source>
        <dbReference type="ARBA" id="ARBA00033406"/>
    </source>
</evidence>
<evidence type="ECO:0000256" key="9">
    <source>
        <dbReference type="ARBA" id="ARBA00022516"/>
    </source>
</evidence>
<feature type="transmembrane region" description="Helical" evidence="24">
    <location>
        <begin position="85"/>
        <end position="104"/>
    </location>
</feature>
<evidence type="ECO:0000256" key="11">
    <source>
        <dbReference type="ARBA" id="ARBA00022692"/>
    </source>
</evidence>
<keyword evidence="16" id="KW-0594">Phospholipid biosynthesis</keyword>
<keyword evidence="13 24" id="KW-1133">Transmembrane helix</keyword>
<keyword evidence="11 24" id="KW-0812">Transmembrane</keyword>
<evidence type="ECO:0000256" key="17">
    <source>
        <dbReference type="ARBA" id="ARBA00023264"/>
    </source>
</evidence>
<organism evidence="25 26">
    <name type="scientific">Candidatus Pantoea carbekii</name>
    <dbReference type="NCBI Taxonomy" id="1235990"/>
    <lineage>
        <taxon>Bacteria</taxon>
        <taxon>Pseudomonadati</taxon>
        <taxon>Pseudomonadota</taxon>
        <taxon>Gammaproteobacteria</taxon>
        <taxon>Enterobacterales</taxon>
        <taxon>Erwiniaceae</taxon>
        <taxon>Pantoea</taxon>
    </lineage>
</organism>
<keyword evidence="14" id="KW-0443">Lipid metabolism</keyword>
<dbReference type="PANTHER" id="PTHR46382:SF1">
    <property type="entry name" value="PHOSPHATIDATE CYTIDYLYLTRANSFERASE"/>
    <property type="match status" value="1"/>
</dbReference>
<feature type="transmembrane region" description="Helical" evidence="24">
    <location>
        <begin position="256"/>
        <end position="279"/>
    </location>
</feature>
<evidence type="ECO:0000256" key="20">
    <source>
        <dbReference type="ARBA" id="ARBA00032253"/>
    </source>
</evidence>
<sequence length="282" mass="32330">MLSYRLIVAFILIPLVIAILFWFPLFSFVITIIMICMLAAWEWSQLAGMVKRSQRVYLSALCGLLLSGMFFIMKFDERHFYPLRILLWISLIWWVIAFILVFFYPISASLWSNSRYLRLLFGILTLFPFFAEMIELRCYHYSTNHLTGSWYLLFVILLAWSTDSGAYIFGKLFGKNKLIPKVSPEKTWEGLVGGLFCSIIVAWLFSMLAPIEMKPFMQIVSAISIACFSVIGDLTESMLKREASIKNSSNLIPGHGGILDCIDSLTAAIPLFGFLLLIFRLF</sequence>
<evidence type="ECO:0000313" key="26">
    <source>
        <dbReference type="Proteomes" id="UP000016900"/>
    </source>
</evidence>
<dbReference type="PATRIC" id="fig|1235990.3.peg.440"/>
<dbReference type="eggNOG" id="COG4589">
    <property type="taxonomic scope" value="Bacteria"/>
</dbReference>
<feature type="transmembrane region" description="Helical" evidence="24">
    <location>
        <begin position="190"/>
        <end position="209"/>
    </location>
</feature>
<evidence type="ECO:0000313" key="25">
    <source>
        <dbReference type="EMBL" id="BAO00414.1"/>
    </source>
</evidence>
<feature type="transmembrane region" description="Helical" evidence="24">
    <location>
        <begin position="6"/>
        <end position="35"/>
    </location>
</feature>
<keyword evidence="9" id="KW-0444">Lipid biosynthesis</keyword>
<comment type="catalytic activity">
    <reaction evidence="1">
        <text>a 1,2-diacyl-sn-glycero-3-phosphate + CTP + H(+) = a CDP-1,2-diacyl-sn-glycerol + diphosphate</text>
        <dbReference type="Rhea" id="RHEA:16229"/>
        <dbReference type="ChEBI" id="CHEBI:15378"/>
        <dbReference type="ChEBI" id="CHEBI:33019"/>
        <dbReference type="ChEBI" id="CHEBI:37563"/>
        <dbReference type="ChEBI" id="CHEBI:58332"/>
        <dbReference type="ChEBI" id="CHEBI:58608"/>
        <dbReference type="EC" id="2.7.7.41"/>
    </reaction>
</comment>
<dbReference type="EMBL" id="AP012554">
    <property type="protein sequence ID" value="BAO00414.1"/>
    <property type="molecule type" value="Genomic_DNA"/>
</dbReference>
<dbReference type="KEGG" id="hhs:HHS_04440"/>
<evidence type="ECO:0000256" key="3">
    <source>
        <dbReference type="ARBA" id="ARBA00005119"/>
    </source>
</evidence>
<keyword evidence="12" id="KW-0548">Nucleotidyltransferase</keyword>
<evidence type="ECO:0000256" key="24">
    <source>
        <dbReference type="SAM" id="Phobius"/>
    </source>
</evidence>
<feature type="transmembrane region" description="Helical" evidence="24">
    <location>
        <begin position="215"/>
        <end position="235"/>
    </location>
</feature>
<feature type="transmembrane region" description="Helical" evidence="24">
    <location>
        <begin position="148"/>
        <end position="169"/>
    </location>
</feature>
<keyword evidence="15 24" id="KW-0472">Membrane</keyword>
<evidence type="ECO:0000256" key="2">
    <source>
        <dbReference type="ARBA" id="ARBA00004651"/>
    </source>
</evidence>
<feature type="transmembrane region" description="Helical" evidence="24">
    <location>
        <begin position="116"/>
        <end position="136"/>
    </location>
</feature>
<dbReference type="GO" id="GO:0004605">
    <property type="term" value="F:phosphatidate cytidylyltransferase activity"/>
    <property type="evidence" value="ECO:0007669"/>
    <property type="project" value="UniProtKB-EC"/>
</dbReference>
<evidence type="ECO:0000256" key="15">
    <source>
        <dbReference type="ARBA" id="ARBA00023136"/>
    </source>
</evidence>
<evidence type="ECO:0000256" key="6">
    <source>
        <dbReference type="ARBA" id="ARBA00012487"/>
    </source>
</evidence>
<feature type="transmembrane region" description="Helical" evidence="24">
    <location>
        <begin position="56"/>
        <end position="73"/>
    </location>
</feature>
<evidence type="ECO:0000256" key="10">
    <source>
        <dbReference type="ARBA" id="ARBA00022679"/>
    </source>
</evidence>
<evidence type="ECO:0000256" key="13">
    <source>
        <dbReference type="ARBA" id="ARBA00022989"/>
    </source>
</evidence>
<evidence type="ECO:0000256" key="1">
    <source>
        <dbReference type="ARBA" id="ARBA00001698"/>
    </source>
</evidence>
<dbReference type="GO" id="GO:0016024">
    <property type="term" value="P:CDP-diacylglycerol biosynthetic process"/>
    <property type="evidence" value="ECO:0007669"/>
    <property type="project" value="TreeGrafter"/>
</dbReference>
<evidence type="ECO:0000256" key="16">
    <source>
        <dbReference type="ARBA" id="ARBA00023209"/>
    </source>
</evidence>
<keyword evidence="26" id="KW-1185">Reference proteome</keyword>
<keyword evidence="8" id="KW-1003">Cell membrane</keyword>
<evidence type="ECO:0000256" key="22">
    <source>
        <dbReference type="ARBA" id="ARBA00032743"/>
    </source>
</evidence>
<comment type="pathway">
    <text evidence="4">Lipid metabolism.</text>
</comment>
<evidence type="ECO:0000256" key="8">
    <source>
        <dbReference type="ARBA" id="ARBA00022475"/>
    </source>
</evidence>
<dbReference type="AlphaFoldDB" id="U3U7W7"/>
<evidence type="ECO:0000256" key="12">
    <source>
        <dbReference type="ARBA" id="ARBA00022695"/>
    </source>
</evidence>
<keyword evidence="10" id="KW-0808">Transferase</keyword>
<comment type="similarity">
    <text evidence="5">Belongs to the CDS family.</text>
</comment>
<proteinExistence type="inferred from homology"/>
<dbReference type="Proteomes" id="UP000016900">
    <property type="component" value="Chromosome"/>
</dbReference>
<dbReference type="PANTHER" id="PTHR46382">
    <property type="entry name" value="PHOSPHATIDATE CYTIDYLYLTRANSFERASE"/>
    <property type="match status" value="1"/>
</dbReference>
<evidence type="ECO:0000256" key="21">
    <source>
        <dbReference type="ARBA" id="ARBA00032396"/>
    </source>
</evidence>
<name>U3U7W7_9GAMM</name>
<evidence type="ECO:0000256" key="18">
    <source>
        <dbReference type="ARBA" id="ARBA00029893"/>
    </source>
</evidence>
<dbReference type="Pfam" id="PF01148">
    <property type="entry name" value="CTP_transf_1"/>
    <property type="match status" value="1"/>
</dbReference>
<evidence type="ECO:0000256" key="19">
    <source>
        <dbReference type="ARBA" id="ARBA00031825"/>
    </source>
</evidence>